<keyword evidence="1" id="KW-0472">Membrane</keyword>
<evidence type="ECO:0000256" key="1">
    <source>
        <dbReference type="SAM" id="Phobius"/>
    </source>
</evidence>
<protein>
    <submittedName>
        <fullName evidence="2 3">Uncharacterized protein</fullName>
    </submittedName>
</protein>
<keyword evidence="1" id="KW-1133">Transmembrane helix</keyword>
<name>A0A0C4E4V0_MAGP6</name>
<dbReference type="EMBL" id="ADBL01001810">
    <property type="status" value="NOT_ANNOTATED_CDS"/>
    <property type="molecule type" value="Genomic_DNA"/>
</dbReference>
<evidence type="ECO:0000313" key="2">
    <source>
        <dbReference type="EMBL" id="KLU88517.1"/>
    </source>
</evidence>
<reference evidence="2" key="2">
    <citation type="submission" date="2010-05" db="EMBL/GenBank/DDBJ databases">
        <title>The Genome Sequence of Magnaporthe poae strain ATCC 64411.</title>
        <authorList>
            <consortium name="The Broad Institute Genome Sequencing Platform"/>
            <consortium name="Broad Institute Genome Sequencing Center for Infectious Disease"/>
            <person name="Ma L.-J."/>
            <person name="Dead R."/>
            <person name="Young S."/>
            <person name="Zeng Q."/>
            <person name="Koehrsen M."/>
            <person name="Alvarado L."/>
            <person name="Berlin A."/>
            <person name="Chapman S.B."/>
            <person name="Chen Z."/>
            <person name="Freedman E."/>
            <person name="Gellesch M."/>
            <person name="Goldberg J."/>
            <person name="Griggs A."/>
            <person name="Gujja S."/>
            <person name="Heilman E.R."/>
            <person name="Heiman D."/>
            <person name="Hepburn T."/>
            <person name="Howarth C."/>
            <person name="Jen D."/>
            <person name="Larson L."/>
            <person name="Mehta T."/>
            <person name="Neiman D."/>
            <person name="Pearson M."/>
            <person name="Roberts A."/>
            <person name="Saif S."/>
            <person name="Shea T."/>
            <person name="Shenoy N."/>
            <person name="Sisk P."/>
            <person name="Stolte C."/>
            <person name="Sykes S."/>
            <person name="Walk T."/>
            <person name="White J."/>
            <person name="Yandava C."/>
            <person name="Haas B."/>
            <person name="Nusbaum C."/>
            <person name="Birren B."/>
        </authorList>
    </citation>
    <scope>NUCLEOTIDE SEQUENCE</scope>
    <source>
        <strain evidence="2">ATCC 64411</strain>
    </source>
</reference>
<keyword evidence="4" id="KW-1185">Reference proteome</keyword>
<reference evidence="3" key="4">
    <citation type="journal article" date="2015" name="G3 (Bethesda)">
        <title>Genome sequences of three phytopathogenic species of the Magnaporthaceae family of fungi.</title>
        <authorList>
            <person name="Okagaki L.H."/>
            <person name="Nunes C.C."/>
            <person name="Sailsbery J."/>
            <person name="Clay B."/>
            <person name="Brown D."/>
            <person name="John T."/>
            <person name="Oh Y."/>
            <person name="Young N."/>
            <person name="Fitzgerald M."/>
            <person name="Haas B.J."/>
            <person name="Zeng Q."/>
            <person name="Young S."/>
            <person name="Adiconis X."/>
            <person name="Fan L."/>
            <person name="Levin J.Z."/>
            <person name="Mitchell T.K."/>
            <person name="Okubara P.A."/>
            <person name="Farman M.L."/>
            <person name="Kohn L.M."/>
            <person name="Birren B."/>
            <person name="Ma L.-J."/>
            <person name="Dean R.A."/>
        </authorList>
    </citation>
    <scope>NUCLEOTIDE SEQUENCE</scope>
    <source>
        <strain evidence="3">ATCC 64411 / 73-15</strain>
    </source>
</reference>
<gene>
    <name evidence="2" type="ORF">MAPG_07502</name>
</gene>
<dbReference type="EnsemblFungi" id="MAPG_07502T0">
    <property type="protein sequence ID" value="MAPG_07502T0"/>
    <property type="gene ID" value="MAPG_07502"/>
</dbReference>
<reference evidence="4" key="1">
    <citation type="submission" date="2010-05" db="EMBL/GenBank/DDBJ databases">
        <title>The genome sequence of Magnaporthe poae strain ATCC 64411.</title>
        <authorList>
            <person name="Ma L.-J."/>
            <person name="Dead R."/>
            <person name="Young S."/>
            <person name="Zeng Q."/>
            <person name="Koehrsen M."/>
            <person name="Alvarado L."/>
            <person name="Berlin A."/>
            <person name="Chapman S.B."/>
            <person name="Chen Z."/>
            <person name="Freedman E."/>
            <person name="Gellesch M."/>
            <person name="Goldberg J."/>
            <person name="Griggs A."/>
            <person name="Gujja S."/>
            <person name="Heilman E.R."/>
            <person name="Heiman D."/>
            <person name="Hepburn T."/>
            <person name="Howarth C."/>
            <person name="Jen D."/>
            <person name="Larson L."/>
            <person name="Mehta T."/>
            <person name="Neiman D."/>
            <person name="Pearson M."/>
            <person name="Roberts A."/>
            <person name="Saif S."/>
            <person name="Shea T."/>
            <person name="Shenoy N."/>
            <person name="Sisk P."/>
            <person name="Stolte C."/>
            <person name="Sykes S."/>
            <person name="Walk T."/>
            <person name="White J."/>
            <person name="Yandava C."/>
            <person name="Haas B."/>
            <person name="Nusbaum C."/>
            <person name="Birren B."/>
        </authorList>
    </citation>
    <scope>NUCLEOTIDE SEQUENCE [LARGE SCALE GENOMIC DNA]</scope>
    <source>
        <strain evidence="4">ATCC 64411 / 73-15</strain>
    </source>
</reference>
<evidence type="ECO:0000313" key="3">
    <source>
        <dbReference type="EnsemblFungi" id="MAPG_07502T0"/>
    </source>
</evidence>
<dbReference type="Proteomes" id="UP000011715">
    <property type="component" value="Unassembled WGS sequence"/>
</dbReference>
<feature type="transmembrane region" description="Helical" evidence="1">
    <location>
        <begin position="156"/>
        <end position="177"/>
    </location>
</feature>
<reference evidence="3" key="5">
    <citation type="submission" date="2015-06" db="UniProtKB">
        <authorList>
            <consortium name="EnsemblFungi"/>
        </authorList>
    </citation>
    <scope>IDENTIFICATION</scope>
    <source>
        <strain evidence="3">ATCC 64411</strain>
    </source>
</reference>
<organism evidence="3 4">
    <name type="scientific">Magnaporthiopsis poae (strain ATCC 64411 / 73-15)</name>
    <name type="common">Kentucky bluegrass fungus</name>
    <name type="synonym">Magnaporthe poae</name>
    <dbReference type="NCBI Taxonomy" id="644358"/>
    <lineage>
        <taxon>Eukaryota</taxon>
        <taxon>Fungi</taxon>
        <taxon>Dikarya</taxon>
        <taxon>Ascomycota</taxon>
        <taxon>Pezizomycotina</taxon>
        <taxon>Sordariomycetes</taxon>
        <taxon>Sordariomycetidae</taxon>
        <taxon>Magnaporthales</taxon>
        <taxon>Magnaporthaceae</taxon>
        <taxon>Magnaporthiopsis</taxon>
    </lineage>
</organism>
<proteinExistence type="predicted"/>
<sequence length="186" mass="20668">MDVGCAEVPGCLPVDMWRAHRGGPCFLGFLHGPLGIRRCFLLFCSFACLRRRHRSHLWQLSASRSLAMHGPKAIDARANQSLRAFSSPGFFPVSAISGRFAQPKHGLGCWIGDSPRTRGSSRHVTVAVVAEEEPWQRLGTCAIRSRSPAGFRKPPAVLSFRSMFFFFVAFAFLVFLIRARCGCCCY</sequence>
<accession>A0A0C4E4V0</accession>
<evidence type="ECO:0000313" key="4">
    <source>
        <dbReference type="Proteomes" id="UP000011715"/>
    </source>
</evidence>
<reference evidence="2" key="3">
    <citation type="submission" date="2011-03" db="EMBL/GenBank/DDBJ databases">
        <title>Annotation of Magnaporthe poae ATCC 64411.</title>
        <authorList>
            <person name="Ma L.-J."/>
            <person name="Dead R."/>
            <person name="Young S.K."/>
            <person name="Zeng Q."/>
            <person name="Gargeya S."/>
            <person name="Fitzgerald M."/>
            <person name="Haas B."/>
            <person name="Abouelleil A."/>
            <person name="Alvarado L."/>
            <person name="Arachchi H.M."/>
            <person name="Berlin A."/>
            <person name="Brown A."/>
            <person name="Chapman S.B."/>
            <person name="Chen Z."/>
            <person name="Dunbar C."/>
            <person name="Freedman E."/>
            <person name="Gearin G."/>
            <person name="Gellesch M."/>
            <person name="Goldberg J."/>
            <person name="Griggs A."/>
            <person name="Gujja S."/>
            <person name="Heiman D."/>
            <person name="Howarth C."/>
            <person name="Larson L."/>
            <person name="Lui A."/>
            <person name="MacDonald P.J.P."/>
            <person name="Mehta T."/>
            <person name="Montmayeur A."/>
            <person name="Murphy C."/>
            <person name="Neiman D."/>
            <person name="Pearson M."/>
            <person name="Priest M."/>
            <person name="Roberts A."/>
            <person name="Saif S."/>
            <person name="Shea T."/>
            <person name="Shenoy N."/>
            <person name="Sisk P."/>
            <person name="Stolte C."/>
            <person name="Sykes S."/>
            <person name="Yandava C."/>
            <person name="Wortman J."/>
            <person name="Nusbaum C."/>
            <person name="Birren B."/>
        </authorList>
    </citation>
    <scope>NUCLEOTIDE SEQUENCE</scope>
    <source>
        <strain evidence="2">ATCC 64411</strain>
    </source>
</reference>
<dbReference type="VEuPathDB" id="FungiDB:MAPG_07502"/>
<keyword evidence="1" id="KW-0812">Transmembrane</keyword>
<dbReference type="EMBL" id="GL876971">
    <property type="protein sequence ID" value="KLU88517.1"/>
    <property type="molecule type" value="Genomic_DNA"/>
</dbReference>
<dbReference type="AlphaFoldDB" id="A0A0C4E4V0"/>